<dbReference type="EMBL" id="RCMG01000310">
    <property type="protein sequence ID" value="KAG2856939.1"/>
    <property type="molecule type" value="Genomic_DNA"/>
</dbReference>
<dbReference type="EMBL" id="RCMK01000350">
    <property type="protein sequence ID" value="KAG2934601.1"/>
    <property type="molecule type" value="Genomic_DNA"/>
</dbReference>
<sequence length="425" mass="48107">MSLQLVDREAQETLEAALAFIDEYGHEQFSGGSSLSSHEFDFTLNSPIHPRHTNINCHIAPDTVRSQIKAQLPKRNRSRDRQKLELLQLSVEAELLQNRVAYLTKKQQDADAERGVAAFNVMNPTSGQGNGLFLDVWKDLANKYRRLRREAEMENRHLRGIYTHQVTTLETLKRLLQMQEQVKKTLRFVTRYYAHSCFDADDSALVAMERLHGGLGQLYADTDRALLTNGLGALTCPCSLTNLSPLTGTPSRVEVLFSRIIPFDFKAVGDSFWHEMTKNYVENAVERRQSPREAKATAISLAFTMELEEEGSPVKMQFRYAGKRVVDNHRQVVVLSGQSQLLEAFGVVVSGVHFQEKHWLVLSELSPGVTMVKVCMSMVVHFDCELPNRQQFVDRTCQMLAKQKQMGFESVLQGVEQSLLAGYPS</sequence>
<organism evidence="2 5">
    <name type="scientific">Phytophthora cactorum</name>
    <dbReference type="NCBI Taxonomy" id="29920"/>
    <lineage>
        <taxon>Eukaryota</taxon>
        <taxon>Sar</taxon>
        <taxon>Stramenopiles</taxon>
        <taxon>Oomycota</taxon>
        <taxon>Peronosporomycetes</taxon>
        <taxon>Peronosporales</taxon>
        <taxon>Peronosporaceae</taxon>
        <taxon>Phytophthora</taxon>
    </lineage>
</organism>
<evidence type="ECO:0000313" key="2">
    <source>
        <dbReference type="EMBL" id="KAG2914552.1"/>
    </source>
</evidence>
<dbReference type="EMBL" id="RCML01000377">
    <property type="protein sequence ID" value="KAG2978907.1"/>
    <property type="molecule type" value="Genomic_DNA"/>
</dbReference>
<gene>
    <name evidence="1" type="ORF">PC113_g11131</name>
    <name evidence="2" type="ORF">PC115_g11655</name>
    <name evidence="3" type="ORF">PC117_g12602</name>
    <name evidence="4" type="ORF">PC118_g12026</name>
</gene>
<dbReference type="Proteomes" id="UP000736787">
    <property type="component" value="Unassembled WGS sequence"/>
</dbReference>
<dbReference type="Proteomes" id="UP000735874">
    <property type="component" value="Unassembled WGS sequence"/>
</dbReference>
<dbReference type="AlphaFoldDB" id="A0A8T1C4W2"/>
<evidence type="ECO:0000313" key="4">
    <source>
        <dbReference type="EMBL" id="KAG2978907.1"/>
    </source>
</evidence>
<evidence type="ECO:0000313" key="1">
    <source>
        <dbReference type="EMBL" id="KAG2856939.1"/>
    </source>
</evidence>
<proteinExistence type="predicted"/>
<dbReference type="VEuPathDB" id="FungiDB:PC110_g21886"/>
<comment type="caution">
    <text evidence="2">The sequence shown here is derived from an EMBL/GenBank/DDBJ whole genome shotgun (WGS) entry which is preliminary data.</text>
</comment>
<reference evidence="2" key="1">
    <citation type="submission" date="2018-10" db="EMBL/GenBank/DDBJ databases">
        <title>Effector identification in a new, highly contiguous assembly of the strawberry crown rot pathogen Phytophthora cactorum.</title>
        <authorList>
            <person name="Armitage A.D."/>
            <person name="Nellist C.F."/>
            <person name="Bates H."/>
            <person name="Vickerstaff R.J."/>
            <person name="Harrison R.J."/>
        </authorList>
    </citation>
    <scope>NUCLEOTIDE SEQUENCE</scope>
    <source>
        <strain evidence="1">15-7</strain>
        <strain evidence="2">4032</strain>
        <strain evidence="3">4040</strain>
        <strain evidence="4">P415</strain>
    </source>
</reference>
<name>A0A8T1C4W2_9STRA</name>
<dbReference type="EMBL" id="RCMI01000371">
    <property type="protein sequence ID" value="KAG2914552.1"/>
    <property type="molecule type" value="Genomic_DNA"/>
</dbReference>
<protein>
    <submittedName>
        <fullName evidence="2">Uncharacterized protein</fullName>
    </submittedName>
</protein>
<dbReference type="Proteomes" id="UP000697107">
    <property type="component" value="Unassembled WGS sequence"/>
</dbReference>
<dbReference type="Proteomes" id="UP000774804">
    <property type="component" value="Unassembled WGS sequence"/>
</dbReference>
<evidence type="ECO:0000313" key="5">
    <source>
        <dbReference type="Proteomes" id="UP000774804"/>
    </source>
</evidence>
<accession>A0A8T1C4W2</accession>
<evidence type="ECO:0000313" key="3">
    <source>
        <dbReference type="EMBL" id="KAG2934601.1"/>
    </source>
</evidence>